<evidence type="ECO:0000313" key="1">
    <source>
        <dbReference type="EMBL" id="MFC1418577.1"/>
    </source>
</evidence>
<dbReference type="Proteomes" id="UP001592531">
    <property type="component" value="Unassembled WGS sequence"/>
</dbReference>
<name>A0ABV6VXZ8_9ACTN</name>
<dbReference type="RefSeq" id="WP_380537373.1">
    <property type="nucleotide sequence ID" value="NZ_JBHFAB010000013.1"/>
</dbReference>
<sequence>MAIAEPQPSRWYPLPIRRYREIIEMFRYDWNMMAKADFGEDYPEIDFAEAERLWVELNDEQQQAVG</sequence>
<comment type="caution">
    <text evidence="1">The sequence shown here is derived from an EMBL/GenBank/DDBJ whole genome shotgun (WGS) entry which is preliminary data.</text>
</comment>
<organism evidence="1 2">
    <name type="scientific">Streptacidiphilus cavernicola</name>
    <dbReference type="NCBI Taxonomy" id="3342716"/>
    <lineage>
        <taxon>Bacteria</taxon>
        <taxon>Bacillati</taxon>
        <taxon>Actinomycetota</taxon>
        <taxon>Actinomycetes</taxon>
        <taxon>Kitasatosporales</taxon>
        <taxon>Streptomycetaceae</taxon>
        <taxon>Streptacidiphilus</taxon>
    </lineage>
</organism>
<evidence type="ECO:0000313" key="2">
    <source>
        <dbReference type="Proteomes" id="UP001592531"/>
    </source>
</evidence>
<keyword evidence="2" id="KW-1185">Reference proteome</keyword>
<protein>
    <submittedName>
        <fullName evidence="1">Uncharacterized protein</fullName>
    </submittedName>
</protein>
<dbReference type="EMBL" id="JBHFAB010000013">
    <property type="protein sequence ID" value="MFC1418577.1"/>
    <property type="molecule type" value="Genomic_DNA"/>
</dbReference>
<accession>A0ABV6VXZ8</accession>
<proteinExistence type="predicted"/>
<gene>
    <name evidence="1" type="ORF">ACEZDE_18330</name>
</gene>
<reference evidence="1 2" key="1">
    <citation type="submission" date="2024-09" db="EMBL/GenBank/DDBJ databases">
        <authorList>
            <person name="Lee S.D."/>
        </authorList>
    </citation>
    <scope>NUCLEOTIDE SEQUENCE [LARGE SCALE GENOMIC DNA]</scope>
    <source>
        <strain evidence="1 2">N8-3</strain>
    </source>
</reference>